<reference evidence="1 2" key="1">
    <citation type="submission" date="2017-12" db="EMBL/GenBank/DDBJ databases">
        <title>Sequencing, de novo assembly and annotation of complete genome of a new Thraustochytrid species, strain FCC1311.</title>
        <authorList>
            <person name="Sedici K."/>
            <person name="Godart F."/>
            <person name="Aiese Cigliano R."/>
            <person name="Sanseverino W."/>
            <person name="Barakat M."/>
            <person name="Ortet P."/>
            <person name="Marechal E."/>
            <person name="Cagnac O."/>
            <person name="Amato A."/>
        </authorList>
    </citation>
    <scope>NUCLEOTIDE SEQUENCE [LARGE SCALE GENOMIC DNA]</scope>
</reference>
<dbReference type="InParanoid" id="A0A2R5GG44"/>
<dbReference type="Proteomes" id="UP000241890">
    <property type="component" value="Unassembled WGS sequence"/>
</dbReference>
<proteinExistence type="predicted"/>
<keyword evidence="2" id="KW-1185">Reference proteome</keyword>
<name>A0A2R5GG44_9STRA</name>
<gene>
    <name evidence="1" type="ORF">FCC1311_061022</name>
</gene>
<organism evidence="1 2">
    <name type="scientific">Hondaea fermentalgiana</name>
    <dbReference type="NCBI Taxonomy" id="2315210"/>
    <lineage>
        <taxon>Eukaryota</taxon>
        <taxon>Sar</taxon>
        <taxon>Stramenopiles</taxon>
        <taxon>Bigyra</taxon>
        <taxon>Labyrinthulomycetes</taxon>
        <taxon>Thraustochytrida</taxon>
        <taxon>Thraustochytriidae</taxon>
        <taxon>Hondaea</taxon>
    </lineage>
</organism>
<accession>A0A2R5GG44</accession>
<evidence type="ECO:0000313" key="1">
    <source>
        <dbReference type="EMBL" id="GBG29882.1"/>
    </source>
</evidence>
<comment type="caution">
    <text evidence="1">The sequence shown here is derived from an EMBL/GenBank/DDBJ whole genome shotgun (WGS) entry which is preliminary data.</text>
</comment>
<sequence>MFDMAQPRFAPGSICRGSHPELTSHLTFFEAELFNYCTRTVYGYAEVAYRDGNEKFFASSIQRTGNRASYRNFAGEDCDYDKAVAYLYDSGPYHVYDLRSGVAKDLTWRIYWDNVFMCCRKKIYVNDYDYEPVECATVLDRAKECKRKFADDVQKKVSSMWKEVLKGIVAQYYFGPRLGRISIQYLSGYKYATRESAQQACNEYGRKLCRKAQVKGYSHCAAGWMSDYNGYYMAETTAGCGIAGFNNWGTGTSGAYCCENVEYIGGYDYDSREKSEKACLSNTGKRLCTKSEVEGFSHCAAGWMSDYQGYYMRNTVDGCGKADFNSWHGASGAFCCPY</sequence>
<evidence type="ECO:0000313" key="2">
    <source>
        <dbReference type="Proteomes" id="UP000241890"/>
    </source>
</evidence>
<dbReference type="EMBL" id="BEYU01000067">
    <property type="protein sequence ID" value="GBG29882.1"/>
    <property type="molecule type" value="Genomic_DNA"/>
</dbReference>
<dbReference type="AlphaFoldDB" id="A0A2R5GG44"/>
<protein>
    <submittedName>
        <fullName evidence="1">Versican core protein</fullName>
    </submittedName>
</protein>
<dbReference type="OrthoDB" id="10505492at2759"/>